<dbReference type="OrthoDB" id="128172at2759"/>
<dbReference type="GO" id="GO:0051225">
    <property type="term" value="P:spindle assembly"/>
    <property type="evidence" value="ECO:0007669"/>
    <property type="project" value="TreeGrafter"/>
</dbReference>
<dbReference type="GO" id="GO:0051011">
    <property type="term" value="F:microtubule minus-end binding"/>
    <property type="evidence" value="ECO:0007669"/>
    <property type="project" value="TreeGrafter"/>
</dbReference>
<feature type="region of interest" description="Disordered" evidence="2">
    <location>
        <begin position="77"/>
        <end position="129"/>
    </location>
</feature>
<name>A0A8K1CIJ4_PYTOL</name>
<dbReference type="Proteomes" id="UP000794436">
    <property type="component" value="Unassembled WGS sequence"/>
</dbReference>
<accession>A0A8K1CIJ4</accession>
<dbReference type="InterPro" id="IPR029711">
    <property type="entry name" value="Haus7-like"/>
</dbReference>
<dbReference type="PANTHER" id="PTHR14352:SF2">
    <property type="entry name" value="HAUS AUGMIN-LIKE COMPLEX SUBUNIT 7"/>
    <property type="match status" value="1"/>
</dbReference>
<dbReference type="GO" id="GO:0070652">
    <property type="term" value="C:HAUS complex"/>
    <property type="evidence" value="ECO:0007669"/>
    <property type="project" value="TreeGrafter"/>
</dbReference>
<evidence type="ECO:0000256" key="2">
    <source>
        <dbReference type="SAM" id="MobiDB-lite"/>
    </source>
</evidence>
<feature type="coiled-coil region" evidence="1">
    <location>
        <begin position="444"/>
        <end position="471"/>
    </location>
</feature>
<evidence type="ECO:0000256" key="1">
    <source>
        <dbReference type="SAM" id="Coils"/>
    </source>
</evidence>
<feature type="region of interest" description="Disordered" evidence="2">
    <location>
        <begin position="142"/>
        <end position="167"/>
    </location>
</feature>
<dbReference type="AlphaFoldDB" id="A0A8K1CIJ4"/>
<reference evidence="3" key="1">
    <citation type="submission" date="2019-03" db="EMBL/GenBank/DDBJ databases">
        <title>Long read genome sequence of the mycoparasitic Pythium oligandrum ATCC 38472 isolated from sugarbeet rhizosphere.</title>
        <authorList>
            <person name="Gaulin E."/>
        </authorList>
    </citation>
    <scope>NUCLEOTIDE SEQUENCE</scope>
    <source>
        <strain evidence="3">ATCC 38472_TT</strain>
    </source>
</reference>
<comment type="caution">
    <text evidence="3">The sequence shown here is derived from an EMBL/GenBank/DDBJ whole genome shotgun (WGS) entry which is preliminary data.</text>
</comment>
<dbReference type="GO" id="GO:0031023">
    <property type="term" value="P:microtubule organizing center organization"/>
    <property type="evidence" value="ECO:0007669"/>
    <property type="project" value="TreeGrafter"/>
</dbReference>
<dbReference type="EMBL" id="SPLM01000072">
    <property type="protein sequence ID" value="TMW63603.1"/>
    <property type="molecule type" value="Genomic_DNA"/>
</dbReference>
<evidence type="ECO:0000313" key="3">
    <source>
        <dbReference type="EMBL" id="TMW63603.1"/>
    </source>
</evidence>
<dbReference type="PANTHER" id="PTHR14352">
    <property type="entry name" value="HAUS AUGMIN-LIKE COMPLEX SUBUNIT 7"/>
    <property type="match status" value="1"/>
</dbReference>
<feature type="compositionally biased region" description="Low complexity" evidence="2">
    <location>
        <begin position="254"/>
        <end position="270"/>
    </location>
</feature>
<evidence type="ECO:0000313" key="4">
    <source>
        <dbReference type="Proteomes" id="UP000794436"/>
    </source>
</evidence>
<proteinExistence type="predicted"/>
<feature type="compositionally biased region" description="Basic and acidic residues" evidence="2">
    <location>
        <begin position="113"/>
        <end position="124"/>
    </location>
</feature>
<gene>
    <name evidence="3" type="ORF">Poli38472_002544</name>
</gene>
<protein>
    <submittedName>
        <fullName evidence="3">Uncharacterized protein</fullName>
    </submittedName>
</protein>
<sequence length="604" mass="68531">MLPAPPASNIVTNPIPAAASVTTGNVYHALSARKSAEETAKQLARRIAHFRAQEERVLREVQHMKQRLEFLLSPREEAVDESTAVATPVETPRGNSSRSRRPLSAAAGSQRSPRLEPKTPRSREQLQFLNKQRRIIQIRKLESARQQKERRKMALDAQRQKEEAEQERRAALKERIRLQQQQALELRAAKQHQQLESLEHQHYDRLRTEQLLEQHARSMIDEMREEEKNLALRLQALQVHQEHIKRSLEGGQQSASVRPAAPTSSAPTEANPMAAMEMELERRLTHFLTALTCPAFLHATRERLQSGAFRRTLCLWLYAVYHQPELRKGSDEQWTRNEPTPERLTRWLQMLGVGNESECLRLVDETTAWDPRMLRSLLLVIETVHGRVMIEERGEGVVLDETMALLRDVVTHQDAVFDGRCDIFPLSIQMISNDTRSDSQSGLAGQLEADISTLERQLETLKTRITSARDRLDALHTVALRAESTGPKDSKTLSQELGNYLTECVNLIERTKVMLQDEIACWLSTPQPKLVGLGQAAAAAYDGIGNVLQFLETTQSFSTAGRNQRKLEATQDVTSYCQDLVESMAPGFREQLQVLETALQVYPP</sequence>
<feature type="region of interest" description="Disordered" evidence="2">
    <location>
        <begin position="247"/>
        <end position="270"/>
    </location>
</feature>
<keyword evidence="1" id="KW-0175">Coiled coil</keyword>
<organism evidence="3 4">
    <name type="scientific">Pythium oligandrum</name>
    <name type="common">Mycoparasitic fungus</name>
    <dbReference type="NCBI Taxonomy" id="41045"/>
    <lineage>
        <taxon>Eukaryota</taxon>
        <taxon>Sar</taxon>
        <taxon>Stramenopiles</taxon>
        <taxon>Oomycota</taxon>
        <taxon>Peronosporomycetes</taxon>
        <taxon>Pythiales</taxon>
        <taxon>Pythiaceae</taxon>
        <taxon>Pythium</taxon>
    </lineage>
</organism>
<keyword evidence="4" id="KW-1185">Reference proteome</keyword>